<gene>
    <name evidence="2" type="ORF">PVAP13_5KG651114</name>
</gene>
<evidence type="ECO:0000313" key="3">
    <source>
        <dbReference type="Proteomes" id="UP000823388"/>
    </source>
</evidence>
<feature type="region of interest" description="Disordered" evidence="1">
    <location>
        <begin position="158"/>
        <end position="186"/>
    </location>
</feature>
<proteinExistence type="predicted"/>
<comment type="caution">
    <text evidence="2">The sequence shown here is derived from an EMBL/GenBank/DDBJ whole genome shotgun (WGS) entry which is preliminary data.</text>
</comment>
<evidence type="ECO:0000256" key="1">
    <source>
        <dbReference type="SAM" id="MobiDB-lite"/>
    </source>
</evidence>
<dbReference type="Proteomes" id="UP000823388">
    <property type="component" value="Chromosome 5K"/>
</dbReference>
<accession>A0A8T0T140</accession>
<name>A0A8T0T140_PANVG</name>
<sequence length="186" mass="20359">MGSTRSDRTGSISDDETELAPGLGRERRVLYWAGKGRRPMTPRSRSPRWRRGRRGRRQRCARPQQSIQLVGPVGARELGGTGTARQTGRRRQLGLGGRSLPGPASPPFPSPPDAPSRAAVTGGRRIARLDHHHHGTGGDDIRRPTLLRQVARGFCAEGPVARQSHGRHAARRSRGPYAAQPVRTKK</sequence>
<feature type="compositionally biased region" description="Basic residues" evidence="1">
    <location>
        <begin position="35"/>
        <end position="60"/>
    </location>
</feature>
<feature type="compositionally biased region" description="Basic residues" evidence="1">
    <location>
        <begin position="164"/>
        <end position="174"/>
    </location>
</feature>
<dbReference type="EMBL" id="CM029045">
    <property type="protein sequence ID" value="KAG2602046.1"/>
    <property type="molecule type" value="Genomic_DNA"/>
</dbReference>
<reference evidence="2" key="1">
    <citation type="submission" date="2020-05" db="EMBL/GenBank/DDBJ databases">
        <title>WGS assembly of Panicum virgatum.</title>
        <authorList>
            <person name="Lovell J.T."/>
            <person name="Jenkins J."/>
            <person name="Shu S."/>
            <person name="Juenger T.E."/>
            <person name="Schmutz J."/>
        </authorList>
    </citation>
    <scope>NUCLEOTIDE SEQUENCE</scope>
    <source>
        <strain evidence="2">AP13</strain>
    </source>
</reference>
<dbReference type="AlphaFoldDB" id="A0A8T0T140"/>
<keyword evidence="3" id="KW-1185">Reference proteome</keyword>
<evidence type="ECO:0000313" key="2">
    <source>
        <dbReference type="EMBL" id="KAG2602046.1"/>
    </source>
</evidence>
<protein>
    <submittedName>
        <fullName evidence="2">Uncharacterized protein</fullName>
    </submittedName>
</protein>
<organism evidence="2 3">
    <name type="scientific">Panicum virgatum</name>
    <name type="common">Blackwell switchgrass</name>
    <dbReference type="NCBI Taxonomy" id="38727"/>
    <lineage>
        <taxon>Eukaryota</taxon>
        <taxon>Viridiplantae</taxon>
        <taxon>Streptophyta</taxon>
        <taxon>Embryophyta</taxon>
        <taxon>Tracheophyta</taxon>
        <taxon>Spermatophyta</taxon>
        <taxon>Magnoliopsida</taxon>
        <taxon>Liliopsida</taxon>
        <taxon>Poales</taxon>
        <taxon>Poaceae</taxon>
        <taxon>PACMAD clade</taxon>
        <taxon>Panicoideae</taxon>
        <taxon>Panicodae</taxon>
        <taxon>Paniceae</taxon>
        <taxon>Panicinae</taxon>
        <taxon>Panicum</taxon>
        <taxon>Panicum sect. Hiantes</taxon>
    </lineage>
</organism>
<feature type="compositionally biased region" description="Pro residues" evidence="1">
    <location>
        <begin position="103"/>
        <end position="114"/>
    </location>
</feature>
<feature type="region of interest" description="Disordered" evidence="1">
    <location>
        <begin position="1"/>
        <end position="144"/>
    </location>
</feature>